<evidence type="ECO:0000313" key="2">
    <source>
        <dbReference type="EMBL" id="AGN98830.1"/>
    </source>
</evidence>
<accession>R9WJR5</accession>
<organism evidence="2 3">
    <name type="scientific">Limosilactobacillus reuteri I5007</name>
    <dbReference type="NCBI Taxonomy" id="1340495"/>
    <lineage>
        <taxon>Bacteria</taxon>
        <taxon>Bacillati</taxon>
        <taxon>Bacillota</taxon>
        <taxon>Bacilli</taxon>
        <taxon>Lactobacillales</taxon>
        <taxon>Lactobacillaceae</taxon>
        <taxon>Limosilactobacillus</taxon>
    </lineage>
</organism>
<reference evidence="2 3" key="1">
    <citation type="submission" date="2013-06" db="EMBL/GenBank/DDBJ databases">
        <title>The Complete Genome Sequence of Lactobacillus reuteri I5007, a Probiotic Strain Isolated from Healthy Pig.</title>
        <authorList>
            <person name="Hou C."/>
            <person name="Qiao S."/>
            <person name="Zeng X."/>
            <person name="Ma X."/>
            <person name="Yang F."/>
        </authorList>
    </citation>
    <scope>NUCLEOTIDE SEQUENCE [LARGE SCALE GENOMIC DNA]</scope>
    <source>
        <strain evidence="2 3">I5007</strain>
    </source>
</reference>
<proteinExistence type="predicted"/>
<keyword evidence="1" id="KW-0472">Membrane</keyword>
<evidence type="ECO:0000313" key="3">
    <source>
        <dbReference type="Proteomes" id="UP000014360"/>
    </source>
</evidence>
<feature type="transmembrane region" description="Helical" evidence="1">
    <location>
        <begin position="15"/>
        <end position="35"/>
    </location>
</feature>
<gene>
    <name evidence="2" type="ORF">LRI_0621</name>
</gene>
<name>R9WJR5_LIMRT</name>
<dbReference type="EMBL" id="CP006011">
    <property type="protein sequence ID" value="AGN98830.1"/>
    <property type="molecule type" value="Genomic_DNA"/>
</dbReference>
<sequence>MSTKEEKVVNAILKYRNFLFLILVSVIALIMRLKLFSFQSYDFRIVV</sequence>
<dbReference type="Proteomes" id="UP000014360">
    <property type="component" value="Chromosome"/>
</dbReference>
<protein>
    <submittedName>
        <fullName evidence="2">Uncharacterized protein</fullName>
    </submittedName>
</protein>
<evidence type="ECO:0000256" key="1">
    <source>
        <dbReference type="SAM" id="Phobius"/>
    </source>
</evidence>
<keyword evidence="1" id="KW-1133">Transmembrane helix</keyword>
<dbReference type="AlphaFoldDB" id="R9WJR5"/>
<dbReference type="KEGG" id="lrt:LRI_0621"/>
<dbReference type="HOGENOM" id="CLU_3169570_0_0_9"/>
<keyword evidence="1" id="KW-0812">Transmembrane</keyword>